<organism evidence="2 3">
    <name type="scientific">Rheinheimera baltica</name>
    <dbReference type="NCBI Taxonomy" id="67576"/>
    <lineage>
        <taxon>Bacteria</taxon>
        <taxon>Pseudomonadati</taxon>
        <taxon>Pseudomonadota</taxon>
        <taxon>Gammaproteobacteria</taxon>
        <taxon>Chromatiales</taxon>
        <taxon>Chromatiaceae</taxon>
        <taxon>Rheinheimera</taxon>
    </lineage>
</organism>
<comment type="caution">
    <text evidence="2">The sequence shown here is derived from an EMBL/GenBank/DDBJ whole genome shotgun (WGS) entry which is preliminary data.</text>
</comment>
<feature type="transmembrane region" description="Helical" evidence="1">
    <location>
        <begin position="6"/>
        <end position="24"/>
    </location>
</feature>
<accession>A0ABT9I458</accession>
<name>A0ABT9I458_9GAMM</name>
<keyword evidence="1" id="KW-1133">Transmembrane helix</keyword>
<evidence type="ECO:0000256" key="1">
    <source>
        <dbReference type="SAM" id="Phobius"/>
    </source>
</evidence>
<gene>
    <name evidence="2" type="ORF">ORJ04_19635</name>
</gene>
<keyword evidence="3" id="KW-1185">Reference proteome</keyword>
<feature type="transmembrane region" description="Helical" evidence="1">
    <location>
        <begin position="44"/>
        <end position="63"/>
    </location>
</feature>
<protein>
    <submittedName>
        <fullName evidence="2">Uncharacterized protein</fullName>
    </submittedName>
</protein>
<proteinExistence type="predicted"/>
<dbReference type="RefSeq" id="WP_305977326.1">
    <property type="nucleotide sequence ID" value="NZ_JAPJDZ010000105.1"/>
</dbReference>
<evidence type="ECO:0000313" key="2">
    <source>
        <dbReference type="EMBL" id="MDP5138163.1"/>
    </source>
</evidence>
<keyword evidence="1" id="KW-0812">Transmembrane</keyword>
<dbReference type="Proteomes" id="UP001231109">
    <property type="component" value="Unassembled WGS sequence"/>
</dbReference>
<reference evidence="2 3" key="1">
    <citation type="submission" date="2022-11" db="EMBL/GenBank/DDBJ databases">
        <title>Viruses from the air-sea interface of a natural surface slick.</title>
        <authorList>
            <person name="Rahlff J."/>
            <person name="Holmfeldt K."/>
        </authorList>
    </citation>
    <scope>NUCLEOTIDE SEQUENCE [LARGE SCALE GENOMIC DNA]</scope>
    <source>
        <strain evidence="2 3">SMS4</strain>
    </source>
</reference>
<evidence type="ECO:0000313" key="3">
    <source>
        <dbReference type="Proteomes" id="UP001231109"/>
    </source>
</evidence>
<keyword evidence="1" id="KW-0472">Membrane</keyword>
<dbReference type="EMBL" id="JAPJDZ010000105">
    <property type="protein sequence ID" value="MDP5138163.1"/>
    <property type="molecule type" value="Genomic_DNA"/>
</dbReference>
<sequence length="148" mass="17265">MIIAKIVSLICCAVFLVASITIFIKRRCELKERLNWVADNTKFYFYLSVALPAITVLLFIMQFQMLSEWFPSIHARKISNESVYTVLAVITSKEVRGRRDYMKIINVKGSDYDFRVSDEYYESVNVGQRVIIGHKKTKFGKQVLFYMP</sequence>